<protein>
    <submittedName>
        <fullName evidence="2">NAD-dependent epimerase/dehydratase family protein</fullName>
    </submittedName>
</protein>
<dbReference type="EMBL" id="JAAGUX010000006">
    <property type="protein sequence ID" value="NEW55155.1"/>
    <property type="molecule type" value="Genomic_DNA"/>
</dbReference>
<reference evidence="4 5" key="1">
    <citation type="submission" date="2020-01" db="EMBL/GenBank/DDBJ databases">
        <title>Genetics and antimicrobial susceptibilities of Nocardia species isolated from the soil; a comparison with species isolated from humans.</title>
        <authorList>
            <person name="Carrasco G."/>
            <person name="Monzon S."/>
            <person name="Sansegundo M."/>
            <person name="Garcia E."/>
            <person name="Garrido N."/>
            <person name="Medina M.J."/>
            <person name="Villalon P."/>
            <person name="Ramirez-Arocha A.C."/>
            <person name="Jimenez P."/>
            <person name="Cuesta I."/>
            <person name="Valdezate S."/>
        </authorList>
    </citation>
    <scope>NUCLEOTIDE SEQUENCE [LARGE SCALE GENOMIC DNA]</scope>
    <source>
        <strain evidence="2 4">CNM20110639</strain>
        <strain evidence="3 5">CNM20110649</strain>
    </source>
</reference>
<evidence type="ECO:0000313" key="5">
    <source>
        <dbReference type="Proteomes" id="UP000470876"/>
    </source>
</evidence>
<dbReference type="Gene3D" id="3.40.50.720">
    <property type="entry name" value="NAD(P)-binding Rossmann-like Domain"/>
    <property type="match status" value="1"/>
</dbReference>
<dbReference type="AlphaFoldDB" id="A0A6P1D7P4"/>
<gene>
    <name evidence="2" type="ORF">GV789_11100</name>
    <name evidence="3" type="ORF">GV794_05695</name>
</gene>
<dbReference type="RefSeq" id="WP_163822047.1">
    <property type="nucleotide sequence ID" value="NZ_JAAGUX010000006.1"/>
</dbReference>
<dbReference type="Pfam" id="PF01370">
    <property type="entry name" value="Epimerase"/>
    <property type="match status" value="1"/>
</dbReference>
<evidence type="ECO:0000259" key="1">
    <source>
        <dbReference type="Pfam" id="PF01370"/>
    </source>
</evidence>
<keyword evidence="5" id="KW-1185">Reference proteome</keyword>
<dbReference type="EMBL" id="JAAGUZ010000025">
    <property type="protein sequence ID" value="NEW45000.1"/>
    <property type="molecule type" value="Genomic_DNA"/>
</dbReference>
<name>A0A6P1D7P4_9NOCA</name>
<dbReference type="SUPFAM" id="SSF51735">
    <property type="entry name" value="NAD(P)-binding Rossmann-fold domains"/>
    <property type="match status" value="1"/>
</dbReference>
<comment type="caution">
    <text evidence="2">The sequence shown here is derived from an EMBL/GenBank/DDBJ whole genome shotgun (WGS) entry which is preliminary data.</text>
</comment>
<evidence type="ECO:0000313" key="3">
    <source>
        <dbReference type="EMBL" id="NEW55155.1"/>
    </source>
</evidence>
<dbReference type="InterPro" id="IPR001509">
    <property type="entry name" value="Epimerase_deHydtase"/>
</dbReference>
<organism evidence="2 4">
    <name type="scientific">Nocardia cyriacigeorgica</name>
    <dbReference type="NCBI Taxonomy" id="135487"/>
    <lineage>
        <taxon>Bacteria</taxon>
        <taxon>Bacillati</taxon>
        <taxon>Actinomycetota</taxon>
        <taxon>Actinomycetes</taxon>
        <taxon>Mycobacteriales</taxon>
        <taxon>Nocardiaceae</taxon>
        <taxon>Nocardia</taxon>
    </lineage>
</organism>
<evidence type="ECO:0000313" key="2">
    <source>
        <dbReference type="EMBL" id="NEW45000.1"/>
    </source>
</evidence>
<dbReference type="Proteomes" id="UP000468928">
    <property type="component" value="Unassembled WGS sequence"/>
</dbReference>
<feature type="domain" description="NAD-dependent epimerase/dehydratase" evidence="1">
    <location>
        <begin position="6"/>
        <end position="208"/>
    </location>
</feature>
<accession>A0A6P1D7P4</accession>
<dbReference type="InterPro" id="IPR036291">
    <property type="entry name" value="NAD(P)-bd_dom_sf"/>
</dbReference>
<dbReference type="Proteomes" id="UP000470876">
    <property type="component" value="Unassembled WGS sequence"/>
</dbReference>
<evidence type="ECO:0000313" key="4">
    <source>
        <dbReference type="Proteomes" id="UP000468928"/>
    </source>
</evidence>
<sequence>MTLSVVVGAGGVGTITSQLLADAGHEVRLITRSGSGPEDSQIRCIAADATDTGRLIELTSGALTLFNCAAPPYNRWRTDLPPLFRALLRTAEATGAGYVMLGNVYGYGAPDKPMTEDLPMAPNSVKGELRAQAWQEAVAAHDAGRARVTEVRASDFLGRGAQSNFGIMVAPKVIEGKTALFPADLDAEHSWTGTADAARALIAVSEDDRAWGRAWHVPTNPPITPRHLAERLALIAGAPPAKVRRMPGWMLRAAGLVSPIARELPEVQYQLQRPFVLDSALTEQTFGLRPSPLAEILGEMTINE</sequence>
<proteinExistence type="predicted"/>